<evidence type="ECO:0000256" key="13">
    <source>
        <dbReference type="ARBA" id="ARBA00023136"/>
    </source>
</evidence>
<dbReference type="EC" id="2.7.13.3" evidence="3"/>
<keyword evidence="6" id="KW-0808">Transferase</keyword>
<dbReference type="InterPro" id="IPR033463">
    <property type="entry name" value="sCache_3"/>
</dbReference>
<evidence type="ECO:0000256" key="1">
    <source>
        <dbReference type="ARBA" id="ARBA00000085"/>
    </source>
</evidence>
<evidence type="ECO:0000256" key="10">
    <source>
        <dbReference type="ARBA" id="ARBA00022840"/>
    </source>
</evidence>
<dbReference type="SUPFAM" id="SSF55874">
    <property type="entry name" value="ATPase domain of HSP90 chaperone/DNA topoisomerase II/histidine kinase"/>
    <property type="match status" value="1"/>
</dbReference>
<comment type="caution">
    <text evidence="16">The sequence shown here is derived from an EMBL/GenBank/DDBJ whole genome shotgun (WGS) entry which is preliminary data.</text>
</comment>
<dbReference type="Gene3D" id="3.30.565.10">
    <property type="entry name" value="Histidine kinase-like ATPase, C-terminal domain"/>
    <property type="match status" value="1"/>
</dbReference>
<evidence type="ECO:0000256" key="11">
    <source>
        <dbReference type="ARBA" id="ARBA00022989"/>
    </source>
</evidence>
<keyword evidence="5" id="KW-0597">Phosphoprotein</keyword>
<accession>A0ABP4SIQ5</accession>
<evidence type="ECO:0000313" key="16">
    <source>
        <dbReference type="EMBL" id="GAA1670574.1"/>
    </source>
</evidence>
<gene>
    <name evidence="16" type="ORF">GCM10009807_13310</name>
</gene>
<feature type="domain" description="Histidine kinase" evidence="15">
    <location>
        <begin position="229"/>
        <end position="422"/>
    </location>
</feature>
<dbReference type="SUPFAM" id="SSF103190">
    <property type="entry name" value="Sensory domain-like"/>
    <property type="match status" value="1"/>
</dbReference>
<evidence type="ECO:0000256" key="14">
    <source>
        <dbReference type="SAM" id="Phobius"/>
    </source>
</evidence>
<comment type="subcellular location">
    <subcellularLocation>
        <location evidence="2">Cell membrane</location>
        <topology evidence="2">Multi-pass membrane protein</topology>
    </subcellularLocation>
</comment>
<keyword evidence="9" id="KW-0418">Kinase</keyword>
<proteinExistence type="predicted"/>
<keyword evidence="11 14" id="KW-1133">Transmembrane helix</keyword>
<evidence type="ECO:0000256" key="9">
    <source>
        <dbReference type="ARBA" id="ARBA00022777"/>
    </source>
</evidence>
<comment type="catalytic activity">
    <reaction evidence="1">
        <text>ATP + protein L-histidine = ADP + protein N-phospho-L-histidine.</text>
        <dbReference type="EC" id="2.7.13.3"/>
    </reaction>
</comment>
<dbReference type="InterPro" id="IPR029151">
    <property type="entry name" value="Sensor-like_sf"/>
</dbReference>
<dbReference type="RefSeq" id="WP_344052861.1">
    <property type="nucleotide sequence ID" value="NZ_BAAAPK010000001.1"/>
</dbReference>
<evidence type="ECO:0000256" key="4">
    <source>
        <dbReference type="ARBA" id="ARBA00022475"/>
    </source>
</evidence>
<evidence type="ECO:0000259" key="15">
    <source>
        <dbReference type="PROSITE" id="PS50109"/>
    </source>
</evidence>
<dbReference type="InterPro" id="IPR016120">
    <property type="entry name" value="Sig_transdc_His_kin_SpoOB"/>
</dbReference>
<dbReference type="SMART" id="SM00387">
    <property type="entry name" value="HATPase_c"/>
    <property type="match status" value="1"/>
</dbReference>
<dbReference type="PRINTS" id="PR00344">
    <property type="entry name" value="BCTRLSENSOR"/>
</dbReference>
<dbReference type="EMBL" id="BAAAPK010000001">
    <property type="protein sequence ID" value="GAA1670574.1"/>
    <property type="molecule type" value="Genomic_DNA"/>
</dbReference>
<reference evidence="17" key="1">
    <citation type="journal article" date="2019" name="Int. J. Syst. Evol. Microbiol.">
        <title>The Global Catalogue of Microorganisms (GCM) 10K type strain sequencing project: providing services to taxonomists for standard genome sequencing and annotation.</title>
        <authorList>
            <consortium name="The Broad Institute Genomics Platform"/>
            <consortium name="The Broad Institute Genome Sequencing Center for Infectious Disease"/>
            <person name="Wu L."/>
            <person name="Ma J."/>
        </authorList>
    </citation>
    <scope>NUCLEOTIDE SEQUENCE [LARGE SCALE GENOMIC DNA]</scope>
    <source>
        <strain evidence="17">JCM 15575</strain>
    </source>
</reference>
<dbReference type="InterPro" id="IPR005467">
    <property type="entry name" value="His_kinase_dom"/>
</dbReference>
<keyword evidence="10" id="KW-0067">ATP-binding</keyword>
<evidence type="ECO:0000256" key="5">
    <source>
        <dbReference type="ARBA" id="ARBA00022553"/>
    </source>
</evidence>
<feature type="transmembrane region" description="Helical" evidence="14">
    <location>
        <begin position="13"/>
        <end position="34"/>
    </location>
</feature>
<keyword evidence="17" id="KW-1185">Reference proteome</keyword>
<evidence type="ECO:0000256" key="6">
    <source>
        <dbReference type="ARBA" id="ARBA00022679"/>
    </source>
</evidence>
<dbReference type="InterPro" id="IPR003594">
    <property type="entry name" value="HATPase_dom"/>
</dbReference>
<dbReference type="PANTHER" id="PTHR43547">
    <property type="entry name" value="TWO-COMPONENT HISTIDINE KINASE"/>
    <property type="match status" value="1"/>
</dbReference>
<dbReference type="InterPro" id="IPR036890">
    <property type="entry name" value="HATPase_C_sf"/>
</dbReference>
<dbReference type="PANTHER" id="PTHR43547:SF10">
    <property type="entry name" value="SENSOR HISTIDINE KINASE DCUS"/>
    <property type="match status" value="1"/>
</dbReference>
<organism evidence="16 17">
    <name type="scientific">Microbacterium lacus</name>
    <dbReference type="NCBI Taxonomy" id="415217"/>
    <lineage>
        <taxon>Bacteria</taxon>
        <taxon>Bacillati</taxon>
        <taxon>Actinomycetota</taxon>
        <taxon>Actinomycetes</taxon>
        <taxon>Micrococcales</taxon>
        <taxon>Microbacteriaceae</taxon>
        <taxon>Microbacterium</taxon>
    </lineage>
</organism>
<evidence type="ECO:0000256" key="2">
    <source>
        <dbReference type="ARBA" id="ARBA00004651"/>
    </source>
</evidence>
<keyword evidence="7 14" id="KW-0812">Transmembrane</keyword>
<evidence type="ECO:0000256" key="8">
    <source>
        <dbReference type="ARBA" id="ARBA00022741"/>
    </source>
</evidence>
<dbReference type="Pfam" id="PF02518">
    <property type="entry name" value="HATPase_c"/>
    <property type="match status" value="1"/>
</dbReference>
<keyword evidence="13 14" id="KW-0472">Membrane</keyword>
<dbReference type="InterPro" id="IPR004358">
    <property type="entry name" value="Sig_transdc_His_kin-like_C"/>
</dbReference>
<evidence type="ECO:0000256" key="7">
    <source>
        <dbReference type="ARBA" id="ARBA00022692"/>
    </source>
</evidence>
<feature type="transmembrane region" description="Helical" evidence="14">
    <location>
        <begin position="175"/>
        <end position="195"/>
    </location>
</feature>
<dbReference type="Gene3D" id="3.30.450.20">
    <property type="entry name" value="PAS domain"/>
    <property type="match status" value="1"/>
</dbReference>
<feature type="transmembrane region" description="Helical" evidence="14">
    <location>
        <begin position="151"/>
        <end position="169"/>
    </location>
</feature>
<dbReference type="Pfam" id="PF17203">
    <property type="entry name" value="sCache_3_2"/>
    <property type="match status" value="1"/>
</dbReference>
<evidence type="ECO:0000256" key="12">
    <source>
        <dbReference type="ARBA" id="ARBA00023012"/>
    </source>
</evidence>
<dbReference type="PROSITE" id="PS50109">
    <property type="entry name" value="HIS_KIN"/>
    <property type="match status" value="1"/>
</dbReference>
<evidence type="ECO:0000313" key="17">
    <source>
        <dbReference type="Proteomes" id="UP001500596"/>
    </source>
</evidence>
<keyword evidence="4" id="KW-1003">Cell membrane</keyword>
<evidence type="ECO:0000256" key="3">
    <source>
        <dbReference type="ARBA" id="ARBA00012438"/>
    </source>
</evidence>
<name>A0ABP4SIQ5_9MICO</name>
<dbReference type="Proteomes" id="UP001500596">
    <property type="component" value="Unassembled WGS sequence"/>
</dbReference>
<protein>
    <recommendedName>
        <fullName evidence="3">histidine kinase</fullName>
        <ecNumber evidence="3">2.7.13.3</ecNumber>
    </recommendedName>
</protein>
<dbReference type="SUPFAM" id="SSF55890">
    <property type="entry name" value="Sporulation response regulatory protein Spo0B"/>
    <property type="match status" value="1"/>
</dbReference>
<keyword evidence="8" id="KW-0547">Nucleotide-binding</keyword>
<keyword evidence="12" id="KW-0902">Two-component regulatory system</keyword>
<sequence length="423" mass="43170">MAGKAGASAASRVFLAFLGAVVVITGLLVALLALQAQTTQRAQAEAVTLAVARTIAEMPEVAAAVTGGTDAAATAELQPVAEEIMARTPIDFVTIMTTDGIRLTHRDPDEIGKPYLGTIEPALQGRELTEEATGTLGPSVRSVVPVMQDGGVVALVSAGITLGSLGSGVLRQVPFVVAVAAALAAIGLAAAWFAGRLTRRIAGDLPASAVRDAVSSYESVRTLGEALRAQTHEHGNRMHTAVALLELGRTEEAIGILTETSRQSQELVDQVAARRDGDPTVGALLLGKAPQARERGVEWSADIDPAAPRSTLSPVDAVSVVGNLIDNALDAAATGPEPRWVRVAFSPAPGGALSIAVSDSGGGVPPELGERIFEHGFSTKPAGPQGRGVGLALVRSIVEEAGGAVDVSADPTTFTVILPGRNA</sequence>